<evidence type="ECO:0000256" key="2">
    <source>
        <dbReference type="ARBA" id="ARBA00022729"/>
    </source>
</evidence>
<dbReference type="InterPro" id="IPR046357">
    <property type="entry name" value="PPIase_dom_sf"/>
</dbReference>
<keyword evidence="2 10" id="KW-0732">Signal</keyword>
<evidence type="ECO:0000313" key="12">
    <source>
        <dbReference type="EMBL" id="MFC3050975.1"/>
    </source>
</evidence>
<keyword evidence="13" id="KW-1185">Reference proteome</keyword>
<dbReference type="InterPro" id="IPR027304">
    <property type="entry name" value="Trigger_fact/SurA_dom_sf"/>
</dbReference>
<dbReference type="InterPro" id="IPR050280">
    <property type="entry name" value="OMP_Chaperone_SurA"/>
</dbReference>
<reference evidence="13" key="1">
    <citation type="journal article" date="2019" name="Int. J. Syst. Evol. Microbiol.">
        <title>The Global Catalogue of Microorganisms (GCM) 10K type strain sequencing project: providing services to taxonomists for standard genome sequencing and annotation.</title>
        <authorList>
            <consortium name="The Broad Institute Genomics Platform"/>
            <consortium name="The Broad Institute Genome Sequencing Center for Infectious Disease"/>
            <person name="Wu L."/>
            <person name="Ma J."/>
        </authorList>
    </citation>
    <scope>NUCLEOTIDE SEQUENCE [LARGE SCALE GENOMIC DNA]</scope>
    <source>
        <strain evidence="13">KCTC 62164</strain>
    </source>
</reference>
<evidence type="ECO:0000256" key="5">
    <source>
        <dbReference type="ARBA" id="ARBA00023186"/>
    </source>
</evidence>
<evidence type="ECO:0000256" key="3">
    <source>
        <dbReference type="ARBA" id="ARBA00022764"/>
    </source>
</evidence>
<dbReference type="PANTHER" id="PTHR47637">
    <property type="entry name" value="CHAPERONE SURA"/>
    <property type="match status" value="1"/>
</dbReference>
<feature type="signal peptide" evidence="10">
    <location>
        <begin position="1"/>
        <end position="22"/>
    </location>
</feature>
<dbReference type="EMBL" id="JBHRSL010000002">
    <property type="protein sequence ID" value="MFC3050975.1"/>
    <property type="molecule type" value="Genomic_DNA"/>
</dbReference>
<protein>
    <recommendedName>
        <fullName evidence="1">Parvulin-like PPIase</fullName>
    </recommendedName>
    <alternativeName>
        <fullName evidence="7">Peptidyl-prolyl cis-trans isomerase plp</fullName>
    </alternativeName>
    <alternativeName>
        <fullName evidence="8">Rotamase plp</fullName>
    </alternativeName>
</protein>
<dbReference type="SUPFAM" id="SSF109998">
    <property type="entry name" value="Triger factor/SurA peptide-binding domain-like"/>
    <property type="match status" value="1"/>
</dbReference>
<evidence type="ECO:0000256" key="4">
    <source>
        <dbReference type="ARBA" id="ARBA00023110"/>
    </source>
</evidence>
<dbReference type="Pfam" id="PF09312">
    <property type="entry name" value="SurA_N"/>
    <property type="match status" value="1"/>
</dbReference>
<gene>
    <name evidence="12" type="ORF">ACFOKA_03545</name>
</gene>
<evidence type="ECO:0000256" key="6">
    <source>
        <dbReference type="ARBA" id="ARBA00023235"/>
    </source>
</evidence>
<keyword evidence="5" id="KW-0143">Chaperone</keyword>
<name>A0ABV7D234_9PROT</name>
<evidence type="ECO:0000313" key="13">
    <source>
        <dbReference type="Proteomes" id="UP001595444"/>
    </source>
</evidence>
<evidence type="ECO:0000256" key="9">
    <source>
        <dbReference type="PROSITE-ProRule" id="PRU00278"/>
    </source>
</evidence>
<dbReference type="GO" id="GO:0003755">
    <property type="term" value="F:peptidyl-prolyl cis-trans isomerase activity"/>
    <property type="evidence" value="ECO:0007669"/>
    <property type="project" value="UniProtKB-EC"/>
</dbReference>
<dbReference type="Proteomes" id="UP001595444">
    <property type="component" value="Unassembled WGS sequence"/>
</dbReference>
<proteinExistence type="predicted"/>
<evidence type="ECO:0000256" key="1">
    <source>
        <dbReference type="ARBA" id="ARBA00018370"/>
    </source>
</evidence>
<dbReference type="InterPro" id="IPR015391">
    <property type="entry name" value="SurA_N"/>
</dbReference>
<dbReference type="Gene3D" id="3.10.50.40">
    <property type="match status" value="1"/>
</dbReference>
<keyword evidence="6 9" id="KW-0413">Isomerase</keyword>
<organism evidence="12 13">
    <name type="scientific">Kordiimonas pumila</name>
    <dbReference type="NCBI Taxonomy" id="2161677"/>
    <lineage>
        <taxon>Bacteria</taxon>
        <taxon>Pseudomonadati</taxon>
        <taxon>Pseudomonadota</taxon>
        <taxon>Alphaproteobacteria</taxon>
        <taxon>Kordiimonadales</taxon>
        <taxon>Kordiimonadaceae</taxon>
        <taxon>Kordiimonas</taxon>
    </lineage>
</organism>
<sequence>MIKKVKTLARSGLMASFLCVAAATSALSQQAINSIEVLVNDHPLSSYDINQRLRLVIAVSGGVKSEQEFLKVREQVIRSMVDEQLQLQEASTVDLKVPQAQLDDFFARRAQGLGQTPEQLEQALASIGSSKQSMQKQMEAEIAWSQLVEGRLGAFVSVSEEEVQARIQKIFDNRGKFEYRLAEIVLDVNSPEQEASVKANAEQLVERIKAGASFPDVAQQLSSSPTAAVGGDLGWLTVDSLDEKYAKFAENIPVGDVSAPIRTAGGFAILALRDRRRILVADPLDTQVALRQVFLTADAVEDTVRAAKFEAATKDMHKTPVQCEALPQVVEEADANGPLDIGVLRFRDLQGPIRTAVESLDINEASELLKMEDGWRVLVVCDKQEPQVQEPNFDIVHNQIEQQRLAMMGRRYLRDLRRDAIVDYR</sequence>
<evidence type="ECO:0000256" key="8">
    <source>
        <dbReference type="ARBA" id="ARBA00031484"/>
    </source>
</evidence>
<evidence type="ECO:0000256" key="10">
    <source>
        <dbReference type="SAM" id="SignalP"/>
    </source>
</evidence>
<dbReference type="InterPro" id="IPR000297">
    <property type="entry name" value="PPIase_PpiC"/>
</dbReference>
<evidence type="ECO:0000259" key="11">
    <source>
        <dbReference type="PROSITE" id="PS50198"/>
    </source>
</evidence>
<feature type="chain" id="PRO_5047420356" description="Parvulin-like PPIase" evidence="10">
    <location>
        <begin position="23"/>
        <end position="425"/>
    </location>
</feature>
<feature type="domain" description="PpiC" evidence="11">
    <location>
        <begin position="176"/>
        <end position="274"/>
    </location>
</feature>
<dbReference type="SUPFAM" id="SSF54534">
    <property type="entry name" value="FKBP-like"/>
    <property type="match status" value="1"/>
</dbReference>
<dbReference type="PANTHER" id="PTHR47637:SF1">
    <property type="entry name" value="CHAPERONE SURA"/>
    <property type="match status" value="1"/>
</dbReference>
<accession>A0ABV7D234</accession>
<keyword evidence="4 9" id="KW-0697">Rotamase</keyword>
<dbReference type="PROSITE" id="PS50198">
    <property type="entry name" value="PPIC_PPIASE_2"/>
    <property type="match status" value="1"/>
</dbReference>
<keyword evidence="3" id="KW-0574">Periplasm</keyword>
<evidence type="ECO:0000256" key="7">
    <source>
        <dbReference type="ARBA" id="ARBA00030642"/>
    </source>
</evidence>
<comment type="caution">
    <text evidence="12">The sequence shown here is derived from an EMBL/GenBank/DDBJ whole genome shotgun (WGS) entry which is preliminary data.</text>
</comment>
<dbReference type="Pfam" id="PF00639">
    <property type="entry name" value="Rotamase"/>
    <property type="match status" value="1"/>
</dbReference>
<dbReference type="Gene3D" id="1.10.4030.10">
    <property type="entry name" value="Porin chaperone SurA, peptide-binding domain"/>
    <property type="match status" value="1"/>
</dbReference>
<dbReference type="RefSeq" id="WP_194212248.1">
    <property type="nucleotide sequence ID" value="NZ_CP061205.1"/>
</dbReference>